<evidence type="ECO:0000313" key="1">
    <source>
        <dbReference type="EMBL" id="KAJ7550731.1"/>
    </source>
</evidence>
<sequence>MGILSASLGYRDRNFIYKLTDRRKSCMAHPGLTALDTWVARGWRERERLWRQEQRLWRSEDMAFRVKERLARNEEYQLHELKYRWREEDVQQRMVNNSHYLWSRFSELNRRDVEEKSEHLRSLSWLTGLITSFTMTSPVEFNAPQGISTARLTSYAICTAVVPMLMTTSTIISIYLLKSILKMGKWFVAEDAEEEFMARCRLYGENSDPFEAPPAPRRTFEQFWDIRCKDDWMISFRLFIWGVSFFLGLLCTMGFIKFVFNDHLAISFSIIIGVSFAAWLWIQVKWGGYLQKAQSMANSSVALAHISPEVCPPRDPFKWHIKPLSSNRMNILNRQGRENQMWLEEGTN</sequence>
<organism evidence="1 2">
    <name type="scientific">Diphasiastrum complanatum</name>
    <name type="common">Issler's clubmoss</name>
    <name type="synonym">Lycopodium complanatum</name>
    <dbReference type="NCBI Taxonomy" id="34168"/>
    <lineage>
        <taxon>Eukaryota</taxon>
        <taxon>Viridiplantae</taxon>
        <taxon>Streptophyta</taxon>
        <taxon>Embryophyta</taxon>
        <taxon>Tracheophyta</taxon>
        <taxon>Lycopodiopsida</taxon>
        <taxon>Lycopodiales</taxon>
        <taxon>Lycopodiaceae</taxon>
        <taxon>Lycopodioideae</taxon>
        <taxon>Diphasiastrum</taxon>
    </lineage>
</organism>
<gene>
    <name evidence="1" type="ORF">O6H91_07G114900</name>
</gene>
<evidence type="ECO:0000313" key="2">
    <source>
        <dbReference type="Proteomes" id="UP001162992"/>
    </source>
</evidence>
<name>A0ACC2D946_DIPCM</name>
<proteinExistence type="predicted"/>
<keyword evidence="2" id="KW-1185">Reference proteome</keyword>
<comment type="caution">
    <text evidence="1">The sequence shown here is derived from an EMBL/GenBank/DDBJ whole genome shotgun (WGS) entry which is preliminary data.</text>
</comment>
<accession>A0ACC2D946</accession>
<dbReference type="Proteomes" id="UP001162992">
    <property type="component" value="Chromosome 7"/>
</dbReference>
<dbReference type="EMBL" id="CM055098">
    <property type="protein sequence ID" value="KAJ7550731.1"/>
    <property type="molecule type" value="Genomic_DNA"/>
</dbReference>
<protein>
    <submittedName>
        <fullName evidence="1">Uncharacterized protein</fullName>
    </submittedName>
</protein>
<reference evidence="2" key="1">
    <citation type="journal article" date="2024" name="Proc. Natl. Acad. Sci. U.S.A.">
        <title>Extraordinary preservation of gene collinearity over three hundred million years revealed in homosporous lycophytes.</title>
        <authorList>
            <person name="Li C."/>
            <person name="Wickell D."/>
            <person name="Kuo L.Y."/>
            <person name="Chen X."/>
            <person name="Nie B."/>
            <person name="Liao X."/>
            <person name="Peng D."/>
            <person name="Ji J."/>
            <person name="Jenkins J."/>
            <person name="Williams M."/>
            <person name="Shu S."/>
            <person name="Plott C."/>
            <person name="Barry K."/>
            <person name="Rajasekar S."/>
            <person name="Grimwood J."/>
            <person name="Han X."/>
            <person name="Sun S."/>
            <person name="Hou Z."/>
            <person name="He W."/>
            <person name="Dai G."/>
            <person name="Sun C."/>
            <person name="Schmutz J."/>
            <person name="Leebens-Mack J.H."/>
            <person name="Li F.W."/>
            <person name="Wang L."/>
        </authorList>
    </citation>
    <scope>NUCLEOTIDE SEQUENCE [LARGE SCALE GENOMIC DNA]</scope>
    <source>
        <strain evidence="2">cv. PW_Plant_1</strain>
    </source>
</reference>